<dbReference type="EMBL" id="JBHSNC010000055">
    <property type="protein sequence ID" value="MFC5531615.1"/>
    <property type="molecule type" value="Genomic_DNA"/>
</dbReference>
<dbReference type="Pfam" id="PF04542">
    <property type="entry name" value="Sigma70_r2"/>
    <property type="match status" value="1"/>
</dbReference>
<keyword evidence="4" id="KW-0804">Transcription</keyword>
<evidence type="ECO:0000313" key="8">
    <source>
        <dbReference type="Proteomes" id="UP001596108"/>
    </source>
</evidence>
<evidence type="ECO:0000256" key="1">
    <source>
        <dbReference type="ARBA" id="ARBA00010641"/>
    </source>
</evidence>
<dbReference type="RefSeq" id="WP_378113574.1">
    <property type="nucleotide sequence ID" value="NZ_JBHSNC010000055.1"/>
</dbReference>
<evidence type="ECO:0000313" key="7">
    <source>
        <dbReference type="EMBL" id="MFC5531615.1"/>
    </source>
</evidence>
<evidence type="ECO:0000259" key="6">
    <source>
        <dbReference type="Pfam" id="PF08281"/>
    </source>
</evidence>
<dbReference type="Pfam" id="PF08281">
    <property type="entry name" value="Sigma70_r4_2"/>
    <property type="match status" value="1"/>
</dbReference>
<comment type="caution">
    <text evidence="7">The sequence shown here is derived from an EMBL/GenBank/DDBJ whole genome shotgun (WGS) entry which is preliminary data.</text>
</comment>
<accession>A0ABW0R3K0</accession>
<dbReference type="NCBIfam" id="TIGR02937">
    <property type="entry name" value="sigma70-ECF"/>
    <property type="match status" value="1"/>
</dbReference>
<name>A0ABW0R3K0_9BACL</name>
<dbReference type="PANTHER" id="PTHR43133">
    <property type="entry name" value="RNA POLYMERASE ECF-TYPE SIGMA FACTO"/>
    <property type="match status" value="1"/>
</dbReference>
<dbReference type="CDD" id="cd06171">
    <property type="entry name" value="Sigma70_r4"/>
    <property type="match status" value="1"/>
</dbReference>
<feature type="domain" description="RNA polymerase sigma-70 region 2" evidence="5">
    <location>
        <begin position="33"/>
        <end position="98"/>
    </location>
</feature>
<protein>
    <submittedName>
        <fullName evidence="7">RNA polymerase sigma factor</fullName>
    </submittedName>
</protein>
<dbReference type="SUPFAM" id="SSF88659">
    <property type="entry name" value="Sigma3 and sigma4 domains of RNA polymerase sigma factors"/>
    <property type="match status" value="1"/>
</dbReference>
<evidence type="ECO:0000256" key="4">
    <source>
        <dbReference type="ARBA" id="ARBA00023163"/>
    </source>
</evidence>
<dbReference type="Proteomes" id="UP001596108">
    <property type="component" value="Unassembled WGS sequence"/>
</dbReference>
<feature type="domain" description="RNA polymerase sigma factor 70 region 4 type 2" evidence="6">
    <location>
        <begin position="131"/>
        <end position="183"/>
    </location>
</feature>
<keyword evidence="3" id="KW-0731">Sigma factor</keyword>
<dbReference type="InterPro" id="IPR036388">
    <property type="entry name" value="WH-like_DNA-bd_sf"/>
</dbReference>
<evidence type="ECO:0000256" key="3">
    <source>
        <dbReference type="ARBA" id="ARBA00023082"/>
    </source>
</evidence>
<sequence length="200" mass="23428">MKTGSGRRKMKTADLVRQIKAGDPESTAFTELMNLYYNSLFSLAHRMLKNRQECEDMIQETFIRVLLHIDKYDPSKKFTTWIHQITKNLCLDLMRRKKARPQQLTTDAEYPHPQAAIRSPEEECLEREQADEFRELLSGLRAKDREILYNRYMDDLSLTEISQLTKLPEGTIKSRLSRARQQLKKKWVIALLTAPGMLLV</sequence>
<evidence type="ECO:0000259" key="5">
    <source>
        <dbReference type="Pfam" id="PF04542"/>
    </source>
</evidence>
<gene>
    <name evidence="7" type="ORF">ACFPQ4_19550</name>
</gene>
<dbReference type="InterPro" id="IPR013249">
    <property type="entry name" value="RNA_pol_sigma70_r4_t2"/>
</dbReference>
<dbReference type="InterPro" id="IPR007627">
    <property type="entry name" value="RNA_pol_sigma70_r2"/>
</dbReference>
<keyword evidence="2" id="KW-0805">Transcription regulation</keyword>
<dbReference type="InterPro" id="IPR013324">
    <property type="entry name" value="RNA_pol_sigma_r3/r4-like"/>
</dbReference>
<dbReference type="Gene3D" id="1.10.10.10">
    <property type="entry name" value="Winged helix-like DNA-binding domain superfamily/Winged helix DNA-binding domain"/>
    <property type="match status" value="1"/>
</dbReference>
<dbReference type="SUPFAM" id="SSF88946">
    <property type="entry name" value="Sigma2 domain of RNA polymerase sigma factors"/>
    <property type="match status" value="1"/>
</dbReference>
<reference evidence="8" key="1">
    <citation type="journal article" date="2019" name="Int. J. Syst. Evol. Microbiol.">
        <title>The Global Catalogue of Microorganisms (GCM) 10K type strain sequencing project: providing services to taxonomists for standard genome sequencing and annotation.</title>
        <authorList>
            <consortium name="The Broad Institute Genomics Platform"/>
            <consortium name="The Broad Institute Genome Sequencing Center for Infectious Disease"/>
            <person name="Wu L."/>
            <person name="Ma J."/>
        </authorList>
    </citation>
    <scope>NUCLEOTIDE SEQUENCE [LARGE SCALE GENOMIC DNA]</scope>
    <source>
        <strain evidence="8">CGMCC 1.18578</strain>
    </source>
</reference>
<evidence type="ECO:0000256" key="2">
    <source>
        <dbReference type="ARBA" id="ARBA00023015"/>
    </source>
</evidence>
<comment type="similarity">
    <text evidence="1">Belongs to the sigma-70 factor family. ECF subfamily.</text>
</comment>
<dbReference type="InterPro" id="IPR014284">
    <property type="entry name" value="RNA_pol_sigma-70_dom"/>
</dbReference>
<dbReference type="Gene3D" id="1.10.1740.10">
    <property type="match status" value="1"/>
</dbReference>
<dbReference type="InterPro" id="IPR039425">
    <property type="entry name" value="RNA_pol_sigma-70-like"/>
</dbReference>
<keyword evidence="8" id="KW-1185">Reference proteome</keyword>
<proteinExistence type="inferred from homology"/>
<organism evidence="7 8">
    <name type="scientific">Cohnella yongneupensis</name>
    <dbReference type="NCBI Taxonomy" id="425006"/>
    <lineage>
        <taxon>Bacteria</taxon>
        <taxon>Bacillati</taxon>
        <taxon>Bacillota</taxon>
        <taxon>Bacilli</taxon>
        <taxon>Bacillales</taxon>
        <taxon>Paenibacillaceae</taxon>
        <taxon>Cohnella</taxon>
    </lineage>
</organism>
<dbReference type="PANTHER" id="PTHR43133:SF51">
    <property type="entry name" value="RNA POLYMERASE SIGMA FACTOR"/>
    <property type="match status" value="1"/>
</dbReference>
<dbReference type="InterPro" id="IPR013325">
    <property type="entry name" value="RNA_pol_sigma_r2"/>
</dbReference>